<protein>
    <submittedName>
        <fullName evidence="1">Sarcosine oxidase subunit gamma</fullName>
    </submittedName>
</protein>
<dbReference type="SUPFAM" id="SSF103025">
    <property type="entry name" value="Folate-binding domain"/>
    <property type="match status" value="1"/>
</dbReference>
<organism evidence="1 2">
    <name type="scientific">Alloyangia pacifica</name>
    <dbReference type="NCBI Taxonomy" id="311180"/>
    <lineage>
        <taxon>Bacteria</taxon>
        <taxon>Pseudomonadati</taxon>
        <taxon>Pseudomonadota</taxon>
        <taxon>Alphaproteobacteria</taxon>
        <taxon>Rhodobacterales</taxon>
        <taxon>Roseobacteraceae</taxon>
        <taxon>Alloyangia</taxon>
    </lineage>
</organism>
<evidence type="ECO:0000313" key="1">
    <source>
        <dbReference type="EMBL" id="SFS54328.1"/>
    </source>
</evidence>
<dbReference type="AlphaFoldDB" id="A0A1I6QPT5"/>
<reference evidence="2" key="1">
    <citation type="submission" date="2016-10" db="EMBL/GenBank/DDBJ databases">
        <authorList>
            <person name="Varghese N."/>
            <person name="Submissions S."/>
        </authorList>
    </citation>
    <scope>NUCLEOTIDE SEQUENCE [LARGE SCALE GENOMIC DNA]</scope>
    <source>
        <strain evidence="2">DSM 26894</strain>
    </source>
</reference>
<proteinExistence type="predicted"/>
<name>A0A1I6QPT5_9RHOB</name>
<gene>
    <name evidence="1" type="ORF">SAMN04488050_102215</name>
</gene>
<accession>A0A1I6QPT5</accession>
<sequence length="185" mass="19308">MADLRPLTALGADTARSARFGALTLTERPDIALASLALRAGAAEPAPFGLTLPGPGGLSGSQDHAAFWTGAGQWMVLAEGRAETDFAAELRAVAPGCSVTEQTDGWAGVDITAPGADPLERLTERLVNLPPEALAPGRATRTVLHHMPVLALRHSDTRLTLFAMRSAAASLWHALETSAQRQAVS</sequence>
<dbReference type="EMBL" id="FOZW01000002">
    <property type="protein sequence ID" value="SFS54328.1"/>
    <property type="molecule type" value="Genomic_DNA"/>
</dbReference>
<dbReference type="STRING" id="311180.SAMN04488050_102215"/>
<dbReference type="OrthoDB" id="7356349at2"/>
<keyword evidence="2" id="KW-1185">Reference proteome</keyword>
<evidence type="ECO:0000313" key="2">
    <source>
        <dbReference type="Proteomes" id="UP000199392"/>
    </source>
</evidence>
<dbReference type="InterPro" id="IPR027266">
    <property type="entry name" value="TrmE/GcvT-like"/>
</dbReference>
<dbReference type="RefSeq" id="WP_092419437.1">
    <property type="nucleotide sequence ID" value="NZ_FNCL01000001.1"/>
</dbReference>
<dbReference type="Gene3D" id="3.30.1360.120">
    <property type="entry name" value="Probable tRNA modification gtpase trme, domain 1"/>
    <property type="match status" value="1"/>
</dbReference>
<dbReference type="Proteomes" id="UP000199392">
    <property type="component" value="Unassembled WGS sequence"/>
</dbReference>